<evidence type="ECO:0000256" key="3">
    <source>
        <dbReference type="ARBA" id="ARBA00022989"/>
    </source>
</evidence>
<evidence type="ECO:0000259" key="6">
    <source>
        <dbReference type="Pfam" id="PF00085"/>
    </source>
</evidence>
<evidence type="ECO:0000256" key="1">
    <source>
        <dbReference type="ARBA" id="ARBA00004167"/>
    </source>
</evidence>
<dbReference type="InterPro" id="IPR036249">
    <property type="entry name" value="Thioredoxin-like_sf"/>
</dbReference>
<organism evidence="7 8">
    <name type="scientific">Geodia barretti</name>
    <name type="common">Barrett's horny sponge</name>
    <dbReference type="NCBI Taxonomy" id="519541"/>
    <lineage>
        <taxon>Eukaryota</taxon>
        <taxon>Metazoa</taxon>
        <taxon>Porifera</taxon>
        <taxon>Demospongiae</taxon>
        <taxon>Heteroscleromorpha</taxon>
        <taxon>Tetractinellida</taxon>
        <taxon>Astrophorina</taxon>
        <taxon>Geodiidae</taxon>
        <taxon>Geodia</taxon>
    </lineage>
</organism>
<proteinExistence type="predicted"/>
<dbReference type="Proteomes" id="UP001174909">
    <property type="component" value="Unassembled WGS sequence"/>
</dbReference>
<accession>A0AA35RPY3</accession>
<keyword evidence="4" id="KW-0472">Membrane</keyword>
<dbReference type="CDD" id="cd02961">
    <property type="entry name" value="PDI_a_family"/>
    <property type="match status" value="1"/>
</dbReference>
<dbReference type="PANTHER" id="PTHR46426:SF1">
    <property type="entry name" value="PROTEIN DISULFIDE-ISOMERASE TMX3"/>
    <property type="match status" value="1"/>
</dbReference>
<dbReference type="InterPro" id="IPR052250">
    <property type="entry name" value="PDI_TMX3"/>
</dbReference>
<evidence type="ECO:0000313" key="8">
    <source>
        <dbReference type="Proteomes" id="UP001174909"/>
    </source>
</evidence>
<name>A0AA35RPY3_GEOBA</name>
<dbReference type="GO" id="GO:0005783">
    <property type="term" value="C:endoplasmic reticulum"/>
    <property type="evidence" value="ECO:0007669"/>
    <property type="project" value="TreeGrafter"/>
</dbReference>
<evidence type="ECO:0000313" key="7">
    <source>
        <dbReference type="EMBL" id="CAI8015554.1"/>
    </source>
</evidence>
<dbReference type="GO" id="GO:0016020">
    <property type="term" value="C:membrane"/>
    <property type="evidence" value="ECO:0007669"/>
    <property type="project" value="UniProtKB-SubCell"/>
</dbReference>
<comment type="caution">
    <text evidence="7">The sequence shown here is derived from an EMBL/GenBank/DDBJ whole genome shotgun (WGS) entry which is preliminary data.</text>
</comment>
<reference evidence="7" key="1">
    <citation type="submission" date="2023-03" db="EMBL/GenBank/DDBJ databases">
        <authorList>
            <person name="Steffen K."/>
            <person name="Cardenas P."/>
        </authorList>
    </citation>
    <scope>NUCLEOTIDE SEQUENCE</scope>
</reference>
<dbReference type="AlphaFoldDB" id="A0AA35RPY3"/>
<protein>
    <submittedName>
        <fullName evidence="7">Protein disulfide-isomerase 2</fullName>
    </submittedName>
</protein>
<keyword evidence="3" id="KW-1133">Transmembrane helix</keyword>
<gene>
    <name evidence="7" type="ORF">GBAR_LOCUS9617</name>
</gene>
<dbReference type="EMBL" id="CASHTH010001458">
    <property type="protein sequence ID" value="CAI8015554.1"/>
    <property type="molecule type" value="Genomic_DNA"/>
</dbReference>
<keyword evidence="2" id="KW-0812">Transmembrane</keyword>
<dbReference type="Pfam" id="PF00085">
    <property type="entry name" value="Thioredoxin"/>
    <property type="match status" value="1"/>
</dbReference>
<feature type="region of interest" description="Disordered" evidence="5">
    <location>
        <begin position="54"/>
        <end position="83"/>
    </location>
</feature>
<dbReference type="Gene3D" id="3.40.30.10">
    <property type="entry name" value="Glutaredoxin"/>
    <property type="match status" value="1"/>
</dbReference>
<sequence length="415" mass="46417">MYFELYCCVRLLEFSPCENSPFSVSHSPTMLAYRLSVLGLIVVSLCVLSSYCTSETAGSDGETTADDVPVKENSEKGSVGGGKTQPEKLVVAFVPDYPSKIVHPGMLANTTHFIMFYASWCSHSDSALPHFKDTLQHVVDQNITGLHLGKIEINKNPGIVKNFKIRSTPTFIMYHRGARYVYSGELSSRHLVGFLHRVMAINLAEVSSVRELSEVQRDHPVVFLVVYDGQTDPDWHHTYSTVAQERGLLAKFVFTTKTDLVQDLNVTKFPTLLVMKDGGAHKFSGCKLVVLLVTITEESAILLLVVLCVQGVVSWWYCWSTMISISRESQRRGELIDTVRRVAESRKVFPQYQFVQLTSVPLAERILQSPVPEVPSLFIYDPLTGQYYPFQSGDDGKGVTEEGIKDFCKAVRRGK</sequence>
<dbReference type="InterPro" id="IPR013766">
    <property type="entry name" value="Thioredoxin_domain"/>
</dbReference>
<feature type="domain" description="Thioredoxin" evidence="6">
    <location>
        <begin position="109"/>
        <end position="195"/>
    </location>
</feature>
<evidence type="ECO:0000256" key="4">
    <source>
        <dbReference type="ARBA" id="ARBA00023136"/>
    </source>
</evidence>
<evidence type="ECO:0000256" key="2">
    <source>
        <dbReference type="ARBA" id="ARBA00022692"/>
    </source>
</evidence>
<evidence type="ECO:0000256" key="5">
    <source>
        <dbReference type="SAM" id="MobiDB-lite"/>
    </source>
</evidence>
<keyword evidence="8" id="KW-1185">Reference proteome</keyword>
<dbReference type="SUPFAM" id="SSF52833">
    <property type="entry name" value="Thioredoxin-like"/>
    <property type="match status" value="2"/>
</dbReference>
<dbReference type="PANTHER" id="PTHR46426">
    <property type="entry name" value="PROTEIN DISULFIDE-ISOMERASE TMX3"/>
    <property type="match status" value="1"/>
</dbReference>
<comment type="subcellular location">
    <subcellularLocation>
        <location evidence="1">Membrane</location>
        <topology evidence="1">Single-pass membrane protein</topology>
    </subcellularLocation>
</comment>